<feature type="transmembrane region" description="Helical" evidence="17">
    <location>
        <begin position="217"/>
        <end position="236"/>
    </location>
</feature>
<dbReference type="AlphaFoldDB" id="A0A6J6QEL9"/>
<feature type="transmembrane region" description="Helical" evidence="17">
    <location>
        <begin position="39"/>
        <end position="60"/>
    </location>
</feature>
<gene>
    <name evidence="18" type="ORF">UFOPK2166_00186</name>
    <name evidence="19" type="ORF">UFOPK2195_00456</name>
    <name evidence="20" type="ORF">UFOPK2657_00476</name>
    <name evidence="21" type="ORF">UFOPK2872_00515</name>
</gene>
<dbReference type="EMBL" id="CAEZWB010000012">
    <property type="protein sequence ID" value="CAB4640793.1"/>
    <property type="molecule type" value="Genomic_DNA"/>
</dbReference>
<comment type="subcellular location">
    <subcellularLocation>
        <location evidence="1">Cell membrane</location>
        <topology evidence="1">Multi-pass membrane protein</topology>
    </subcellularLocation>
</comment>
<dbReference type="PANTHER" id="PTHR30474">
    <property type="entry name" value="CELL CYCLE PROTEIN"/>
    <property type="match status" value="1"/>
</dbReference>
<evidence type="ECO:0000256" key="16">
    <source>
        <dbReference type="ARBA" id="ARBA00049902"/>
    </source>
</evidence>
<dbReference type="EMBL" id="CAEZZM010000044">
    <property type="protein sequence ID" value="CAB4761275.1"/>
    <property type="molecule type" value="Genomic_DNA"/>
</dbReference>
<keyword evidence="8" id="KW-0133">Cell shape</keyword>
<dbReference type="InterPro" id="IPR018365">
    <property type="entry name" value="Cell_cycle_FtsW-rel_CS"/>
</dbReference>
<dbReference type="GO" id="GO:0032153">
    <property type="term" value="C:cell division site"/>
    <property type="evidence" value="ECO:0007669"/>
    <property type="project" value="TreeGrafter"/>
</dbReference>
<evidence type="ECO:0000256" key="17">
    <source>
        <dbReference type="SAM" id="Phobius"/>
    </source>
</evidence>
<evidence type="ECO:0000256" key="7">
    <source>
        <dbReference type="ARBA" id="ARBA00022692"/>
    </source>
</evidence>
<dbReference type="EMBL" id="CAEZYG010000061">
    <property type="protein sequence ID" value="CAB4710220.1"/>
    <property type="molecule type" value="Genomic_DNA"/>
</dbReference>
<evidence type="ECO:0000256" key="2">
    <source>
        <dbReference type="ARBA" id="ARBA00004752"/>
    </source>
</evidence>
<feature type="transmembrane region" description="Helical" evidence="17">
    <location>
        <begin position="296"/>
        <end position="322"/>
    </location>
</feature>
<evidence type="ECO:0000256" key="5">
    <source>
        <dbReference type="ARBA" id="ARBA00022676"/>
    </source>
</evidence>
<accession>A0A6J6QEL9</accession>
<keyword evidence="13" id="KW-0961">Cell wall biogenesis/degradation</keyword>
<dbReference type="PANTHER" id="PTHR30474:SF2">
    <property type="entry name" value="PEPTIDOGLYCAN GLYCOSYLTRANSFERASE FTSW-RELATED"/>
    <property type="match status" value="1"/>
</dbReference>
<dbReference type="GO" id="GO:0005886">
    <property type="term" value="C:plasma membrane"/>
    <property type="evidence" value="ECO:0007669"/>
    <property type="project" value="UniProtKB-SubCell"/>
</dbReference>
<keyword evidence="4" id="KW-0132">Cell division</keyword>
<evidence type="ECO:0000313" key="21">
    <source>
        <dbReference type="EMBL" id="CAB4761275.1"/>
    </source>
</evidence>
<feature type="transmembrane region" description="Helical" evidence="17">
    <location>
        <begin position="370"/>
        <end position="392"/>
    </location>
</feature>
<feature type="transmembrane region" description="Helical" evidence="17">
    <location>
        <begin position="109"/>
        <end position="128"/>
    </location>
</feature>
<evidence type="ECO:0000313" key="18">
    <source>
        <dbReference type="EMBL" id="CAB4640793.1"/>
    </source>
</evidence>
<evidence type="ECO:0000256" key="15">
    <source>
        <dbReference type="ARBA" id="ARBA00044770"/>
    </source>
</evidence>
<keyword evidence="11 17" id="KW-0472">Membrane</keyword>
<evidence type="ECO:0000256" key="6">
    <source>
        <dbReference type="ARBA" id="ARBA00022679"/>
    </source>
</evidence>
<feature type="transmembrane region" description="Helical" evidence="17">
    <location>
        <begin position="334"/>
        <end position="358"/>
    </location>
</feature>
<keyword evidence="10 17" id="KW-1133">Transmembrane helix</keyword>
<dbReference type="GO" id="GO:0015648">
    <property type="term" value="F:lipid-linked peptidoglycan transporter activity"/>
    <property type="evidence" value="ECO:0007669"/>
    <property type="project" value="TreeGrafter"/>
</dbReference>
<evidence type="ECO:0000256" key="4">
    <source>
        <dbReference type="ARBA" id="ARBA00022618"/>
    </source>
</evidence>
<comment type="catalytic activity">
    <reaction evidence="16">
        <text>[GlcNAc-(1-&gt;4)-Mur2Ac(oyl-L-Ala-gamma-D-Glu-L-Lys-D-Ala-D-Ala)](n)-di-trans,octa-cis-undecaprenyl diphosphate + beta-D-GlcNAc-(1-&gt;4)-Mur2Ac(oyl-L-Ala-gamma-D-Glu-L-Lys-D-Ala-D-Ala)-di-trans,octa-cis-undecaprenyl diphosphate = [GlcNAc-(1-&gt;4)-Mur2Ac(oyl-L-Ala-gamma-D-Glu-L-Lys-D-Ala-D-Ala)](n+1)-di-trans,octa-cis-undecaprenyl diphosphate + di-trans,octa-cis-undecaprenyl diphosphate + H(+)</text>
        <dbReference type="Rhea" id="RHEA:23708"/>
        <dbReference type="Rhea" id="RHEA-COMP:9602"/>
        <dbReference type="Rhea" id="RHEA-COMP:9603"/>
        <dbReference type="ChEBI" id="CHEBI:15378"/>
        <dbReference type="ChEBI" id="CHEBI:58405"/>
        <dbReference type="ChEBI" id="CHEBI:60033"/>
        <dbReference type="ChEBI" id="CHEBI:78435"/>
        <dbReference type="EC" id="2.4.99.28"/>
    </reaction>
</comment>
<keyword evidence="5" id="KW-0328">Glycosyltransferase</keyword>
<evidence type="ECO:0000256" key="3">
    <source>
        <dbReference type="ARBA" id="ARBA00022475"/>
    </source>
</evidence>
<evidence type="ECO:0000256" key="13">
    <source>
        <dbReference type="ARBA" id="ARBA00023316"/>
    </source>
</evidence>
<feature type="transmembrane region" description="Helical" evidence="17">
    <location>
        <begin position="178"/>
        <end position="211"/>
    </location>
</feature>
<feature type="transmembrane region" description="Helical" evidence="17">
    <location>
        <begin position="80"/>
        <end position="97"/>
    </location>
</feature>
<dbReference type="InterPro" id="IPR001182">
    <property type="entry name" value="FtsW/RodA"/>
</dbReference>
<dbReference type="InterPro" id="IPR013437">
    <property type="entry name" value="FtsW"/>
</dbReference>
<sequence length="396" mass="42131">MASIVGSTGPSAAQRRRATLDRKGYSEKRRLATEAPNNIFYGILVVSSMLIVFGLIMVLSSSSIVAINTGGSPWNMFRKQATWATFGLFALFSTYRMPYHTWHKLTKPVLAFAFGLMALPFVPGVGITTNGARAWAQLGPIRFQPSEVLKVAVLLYCASVLGRRRAEISDVRRTFRPVMYVWAAAAAACLLQKDFGAAIVFTCIILATLFIAGTPLRLIAAVLSVTLLGSTILIASSTRMQNRFLSFMDIEGNKGHYAYQVWQSILSIANGGVAGVGAGQGTGKWGYVPLAHSDFIFAIVAEEFGLIGALSVIGGFLVLAYLGIQAALGARDPFGALLAGGITTWLCIQACINIGGVIGAMPVTGLTLPLISYGGSSLFMTMAAVGLLLNVARNMK</sequence>
<keyword evidence="9" id="KW-0573">Peptidoglycan synthesis</keyword>
<dbReference type="EC" id="2.4.99.28" evidence="15"/>
<evidence type="ECO:0000313" key="19">
    <source>
        <dbReference type="EMBL" id="CAB4650711.1"/>
    </source>
</evidence>
<evidence type="ECO:0000256" key="9">
    <source>
        <dbReference type="ARBA" id="ARBA00022984"/>
    </source>
</evidence>
<comment type="pathway">
    <text evidence="2">Cell wall biogenesis; peptidoglycan biosynthesis.</text>
</comment>
<dbReference type="PROSITE" id="PS00428">
    <property type="entry name" value="FTSW_RODA_SPOVE"/>
    <property type="match status" value="1"/>
</dbReference>
<evidence type="ECO:0000256" key="1">
    <source>
        <dbReference type="ARBA" id="ARBA00004651"/>
    </source>
</evidence>
<evidence type="ECO:0000313" key="20">
    <source>
        <dbReference type="EMBL" id="CAB4710220.1"/>
    </source>
</evidence>
<dbReference type="GO" id="GO:0008360">
    <property type="term" value="P:regulation of cell shape"/>
    <property type="evidence" value="ECO:0007669"/>
    <property type="project" value="UniProtKB-KW"/>
</dbReference>
<feature type="transmembrane region" description="Helical" evidence="17">
    <location>
        <begin position="257"/>
        <end position="276"/>
    </location>
</feature>
<organism evidence="20">
    <name type="scientific">freshwater metagenome</name>
    <dbReference type="NCBI Taxonomy" id="449393"/>
    <lineage>
        <taxon>unclassified sequences</taxon>
        <taxon>metagenomes</taxon>
        <taxon>ecological metagenomes</taxon>
    </lineage>
</organism>
<evidence type="ECO:0000256" key="10">
    <source>
        <dbReference type="ARBA" id="ARBA00022989"/>
    </source>
</evidence>
<keyword evidence="3" id="KW-1003">Cell membrane</keyword>
<proteinExistence type="predicted"/>
<evidence type="ECO:0000256" key="11">
    <source>
        <dbReference type="ARBA" id="ARBA00023136"/>
    </source>
</evidence>
<keyword evidence="12" id="KW-0131">Cell cycle</keyword>
<evidence type="ECO:0000256" key="14">
    <source>
        <dbReference type="ARBA" id="ARBA00032370"/>
    </source>
</evidence>
<name>A0A6J6QEL9_9ZZZZ</name>
<dbReference type="NCBIfam" id="TIGR02614">
    <property type="entry name" value="ftsW"/>
    <property type="match status" value="1"/>
</dbReference>
<keyword evidence="6" id="KW-0808">Transferase</keyword>
<evidence type="ECO:0000256" key="12">
    <source>
        <dbReference type="ARBA" id="ARBA00023306"/>
    </source>
</evidence>
<dbReference type="GO" id="GO:0009252">
    <property type="term" value="P:peptidoglycan biosynthetic process"/>
    <property type="evidence" value="ECO:0007669"/>
    <property type="project" value="UniProtKB-KW"/>
</dbReference>
<dbReference type="GO" id="GO:0051301">
    <property type="term" value="P:cell division"/>
    <property type="evidence" value="ECO:0007669"/>
    <property type="project" value="UniProtKB-KW"/>
</dbReference>
<dbReference type="GO" id="GO:0071555">
    <property type="term" value="P:cell wall organization"/>
    <property type="evidence" value="ECO:0007669"/>
    <property type="project" value="UniProtKB-KW"/>
</dbReference>
<reference evidence="20" key="1">
    <citation type="submission" date="2020-05" db="EMBL/GenBank/DDBJ databases">
        <authorList>
            <person name="Chiriac C."/>
            <person name="Salcher M."/>
            <person name="Ghai R."/>
            <person name="Kavagutti S V."/>
        </authorList>
    </citation>
    <scope>NUCLEOTIDE SEQUENCE</scope>
</reference>
<keyword evidence="7 17" id="KW-0812">Transmembrane</keyword>
<dbReference type="Pfam" id="PF01098">
    <property type="entry name" value="FTSW_RODA_SPOVE"/>
    <property type="match status" value="1"/>
</dbReference>
<protein>
    <recommendedName>
        <fullName evidence="15">peptidoglycan glycosyltransferase</fullName>
        <ecNumber evidence="15">2.4.99.28</ecNumber>
    </recommendedName>
    <alternativeName>
        <fullName evidence="14">Peptidoglycan polymerase</fullName>
    </alternativeName>
</protein>
<dbReference type="GO" id="GO:0008955">
    <property type="term" value="F:peptidoglycan glycosyltransferase activity"/>
    <property type="evidence" value="ECO:0007669"/>
    <property type="project" value="UniProtKB-EC"/>
</dbReference>
<dbReference type="EMBL" id="CAEZWH010000066">
    <property type="protein sequence ID" value="CAB4650711.1"/>
    <property type="molecule type" value="Genomic_DNA"/>
</dbReference>
<evidence type="ECO:0000256" key="8">
    <source>
        <dbReference type="ARBA" id="ARBA00022960"/>
    </source>
</evidence>